<feature type="region of interest" description="Disordered" evidence="1">
    <location>
        <begin position="297"/>
        <end position="320"/>
    </location>
</feature>
<evidence type="ECO:0000256" key="2">
    <source>
        <dbReference type="SAM" id="Phobius"/>
    </source>
</evidence>
<feature type="transmembrane region" description="Helical" evidence="2">
    <location>
        <begin position="39"/>
        <end position="60"/>
    </location>
</feature>
<dbReference type="AlphaFoldDB" id="A0A498SG78"/>
<reference evidence="3 5" key="1">
    <citation type="submission" date="2018-08" db="EMBL/GenBank/DDBJ databases">
        <authorList>
            <person name="Laetsch R D."/>
            <person name="Stevens L."/>
            <person name="Kumar S."/>
            <person name="Blaxter L. M."/>
        </authorList>
    </citation>
    <scope>NUCLEOTIDE SEQUENCE [LARGE SCALE GENOMIC DNA]</scope>
</reference>
<dbReference type="STRING" id="6277.A0A498SG78"/>
<keyword evidence="2" id="KW-0812">Transmembrane</keyword>
<evidence type="ECO:0000256" key="1">
    <source>
        <dbReference type="SAM" id="MobiDB-lite"/>
    </source>
</evidence>
<dbReference type="OrthoDB" id="5852914at2759"/>
<evidence type="ECO:0000313" key="3">
    <source>
        <dbReference type="EMBL" id="VBB28947.1"/>
    </source>
</evidence>
<dbReference type="EMBL" id="UPTC01000504">
    <property type="protein sequence ID" value="VBB28947.1"/>
    <property type="molecule type" value="Genomic_DNA"/>
</dbReference>
<evidence type="ECO:0000313" key="4">
    <source>
        <dbReference type="EMBL" id="VBB29661.1"/>
    </source>
</evidence>
<feature type="transmembrane region" description="Helical" evidence="2">
    <location>
        <begin position="197"/>
        <end position="220"/>
    </location>
</feature>
<evidence type="ECO:0000313" key="5">
    <source>
        <dbReference type="Proteomes" id="UP000276991"/>
    </source>
</evidence>
<gene>
    <name evidence="3" type="ORF">NAV_LOCUS3757</name>
    <name evidence="4" type="ORF">NAV_LOCUS4460</name>
</gene>
<accession>A0A498SG78</accession>
<feature type="transmembrane region" description="Helical" evidence="2">
    <location>
        <begin position="66"/>
        <end position="83"/>
    </location>
</feature>
<dbReference type="EMBL" id="UPTC01000666">
    <property type="protein sequence ID" value="VBB29661.1"/>
    <property type="molecule type" value="Genomic_DNA"/>
</dbReference>
<keyword evidence="5" id="KW-1185">Reference proteome</keyword>
<keyword evidence="2" id="KW-1133">Transmembrane helix</keyword>
<feature type="compositionally biased region" description="Low complexity" evidence="1">
    <location>
        <begin position="301"/>
        <end position="310"/>
    </location>
</feature>
<protein>
    <recommendedName>
        <fullName evidence="6">Vezatin</fullName>
    </recommendedName>
</protein>
<keyword evidence="2" id="KW-0472">Membrane</keyword>
<organism evidence="3 5">
    <name type="scientific">Acanthocheilonema viteae</name>
    <name type="common">Filarial nematode worm</name>
    <name type="synonym">Dipetalonema viteae</name>
    <dbReference type="NCBI Taxonomy" id="6277"/>
    <lineage>
        <taxon>Eukaryota</taxon>
        <taxon>Metazoa</taxon>
        <taxon>Ecdysozoa</taxon>
        <taxon>Nematoda</taxon>
        <taxon>Chromadorea</taxon>
        <taxon>Rhabditida</taxon>
        <taxon>Spirurina</taxon>
        <taxon>Spiruromorpha</taxon>
        <taxon>Filarioidea</taxon>
        <taxon>Onchocercidae</taxon>
        <taxon>Acanthocheilonema</taxon>
    </lineage>
</organism>
<evidence type="ECO:0008006" key="6">
    <source>
        <dbReference type="Google" id="ProtNLM"/>
    </source>
</evidence>
<proteinExistence type="predicted"/>
<dbReference type="Proteomes" id="UP000276991">
    <property type="component" value="Unassembled WGS sequence"/>
</dbReference>
<sequence>MSGSDFFWQVYELLLEKSLLDNMDLGMVEEYYLTSKRKALISSKSVLCISVIVTVIACWFSTSHQVLGLLVFPALFIGLLEVTKRFCYWIISSYVNVSADFDSISHRMVSAIRSREVAFFGLWKKFDMNPTVCLHSFRLELLKALRSEVQCHVRMTRNLNRCDDSELLCEMFTLEMSQLALEDNICEQFLQLSALKVLSHFVVIDFAVICTGIVAAIVSFTDLEFINYGDCCAAKKKIQKFSPFLSTTEKIQAHLSFASEILNGNEISEEEKFLYVADILRKAIEISAPKIHIKHEDVKHSNMSSNSSVSEDTDKDESAADGLPVEEIYEGFPLASDDQQKDGFLSSWQEGESNETLARSVIVELKSRLVERIREVDADKATKIDHSQQMATTDDEFQEILAVDENCDVQKTADLDFNIFSSISKNNDTFQSKNVNLDLKQAISLIKLKPSVDFIDDPGQES</sequence>
<name>A0A498SG78_ACAVI</name>